<reference evidence="1" key="1">
    <citation type="submission" date="2022-11" db="EMBL/GenBank/DDBJ databases">
        <title>Genome Sequence of Cubamyces cubensis.</title>
        <authorList>
            <person name="Buettner E."/>
        </authorList>
    </citation>
    <scope>NUCLEOTIDE SEQUENCE</scope>
    <source>
        <strain evidence="1">MPL-01</strain>
    </source>
</reference>
<name>A0AAD7TYQ3_9APHY</name>
<sequence>MASKTPPALLTADILEEIFYHLRHHDTGDADSDSPQHATVGTYVIRENRRTMARAACVCTAFYEPALLVAYSVISPSSGADNTSRFIEFEETIDEISQEHWETFLRYTSYIRAIQRGSWRYRVPSSVYVYLSYKTNGQALFPKVQDVAWDYTSTDHLGLLLLASPALRSLELRLGSTENSYGPSRLTRADFWHPNRAQAEAATYGGHEAGRHPDGDGYHANDCYYFIPLQDAETWANLAQPQHLKTLLLDFSCLVTNVTTLRGLASLENLTTLQLTLRTSSVPAPSEILADGFPSLRKLSLTIAGNTNPGVLRVFHSPNLRSLDVVCWDDQPTRWMVTGILEWAFRSFAQLRTLSVVAPRARFEDAASEMPSFRSIFYPLLNSSKGFSSLRELIIRVPRAVVICKGGDAELELLARYLPNLRTLSLLLGWPDGDRVTSQTLLAFARHCPELHTLHLRGVLFEDVSEREVRALASTPRHGLKHLFLCNSRLEGRSTTKHCAAFLQRLFPRLQVPDRTPPCLTCMMGMPRCTTTLEKLFVRMRHPEHSPRLHSLRTETAQALESAAGQVPPVWRARVLEDHAA</sequence>
<protein>
    <submittedName>
        <fullName evidence="1">Uncharacterized protein</fullName>
    </submittedName>
</protein>
<evidence type="ECO:0000313" key="1">
    <source>
        <dbReference type="EMBL" id="KAJ8489051.1"/>
    </source>
</evidence>
<comment type="caution">
    <text evidence="1">The sequence shown here is derived from an EMBL/GenBank/DDBJ whole genome shotgun (WGS) entry which is preliminary data.</text>
</comment>
<dbReference type="GO" id="GO:0031146">
    <property type="term" value="P:SCF-dependent proteasomal ubiquitin-dependent protein catabolic process"/>
    <property type="evidence" value="ECO:0007669"/>
    <property type="project" value="TreeGrafter"/>
</dbReference>
<dbReference type="AlphaFoldDB" id="A0AAD7TYQ3"/>
<dbReference type="PANTHER" id="PTHR13318">
    <property type="entry name" value="PARTNER OF PAIRED, ISOFORM B-RELATED"/>
    <property type="match status" value="1"/>
</dbReference>
<dbReference type="Proteomes" id="UP001215151">
    <property type="component" value="Unassembled WGS sequence"/>
</dbReference>
<evidence type="ECO:0000313" key="2">
    <source>
        <dbReference type="Proteomes" id="UP001215151"/>
    </source>
</evidence>
<dbReference type="GO" id="GO:0019005">
    <property type="term" value="C:SCF ubiquitin ligase complex"/>
    <property type="evidence" value="ECO:0007669"/>
    <property type="project" value="TreeGrafter"/>
</dbReference>
<keyword evidence="2" id="KW-1185">Reference proteome</keyword>
<accession>A0AAD7TYQ3</accession>
<organism evidence="1 2">
    <name type="scientific">Trametes cubensis</name>
    <dbReference type="NCBI Taxonomy" id="1111947"/>
    <lineage>
        <taxon>Eukaryota</taxon>
        <taxon>Fungi</taxon>
        <taxon>Dikarya</taxon>
        <taxon>Basidiomycota</taxon>
        <taxon>Agaricomycotina</taxon>
        <taxon>Agaricomycetes</taxon>
        <taxon>Polyporales</taxon>
        <taxon>Polyporaceae</taxon>
        <taxon>Trametes</taxon>
    </lineage>
</organism>
<dbReference type="InterPro" id="IPR032675">
    <property type="entry name" value="LRR_dom_sf"/>
</dbReference>
<proteinExistence type="predicted"/>
<dbReference type="SUPFAM" id="SSF52047">
    <property type="entry name" value="RNI-like"/>
    <property type="match status" value="1"/>
</dbReference>
<dbReference type="EMBL" id="JAPEVG010000054">
    <property type="protein sequence ID" value="KAJ8489051.1"/>
    <property type="molecule type" value="Genomic_DNA"/>
</dbReference>
<gene>
    <name evidence="1" type="ORF">ONZ51_g3177</name>
</gene>
<dbReference type="Gene3D" id="3.80.10.10">
    <property type="entry name" value="Ribonuclease Inhibitor"/>
    <property type="match status" value="2"/>
</dbReference>